<sequence length="90" mass="10213">MTAAKQLRKLRRKYSAASSARSTSFWLLPELWIYMFHLASSPSHLLSSSILFTPEDLACRVQTDAEGNVGFLASYKLTTGTYMDGFDYHR</sequence>
<proteinExistence type="predicted"/>
<reference evidence="1" key="1">
    <citation type="submission" date="2022-06" db="EMBL/GenBank/DDBJ databases">
        <title>Genome Sequence of Candolleomyces eurysporus.</title>
        <authorList>
            <person name="Buettner E."/>
        </authorList>
    </citation>
    <scope>NUCLEOTIDE SEQUENCE</scope>
    <source>
        <strain evidence="1">VTCC 930004</strain>
    </source>
</reference>
<dbReference type="AlphaFoldDB" id="A0A9W8JH84"/>
<feature type="non-terminal residue" evidence="1">
    <location>
        <position position="90"/>
    </location>
</feature>
<name>A0A9W8JH84_9AGAR</name>
<accession>A0A9W8JH84</accession>
<evidence type="ECO:0000313" key="2">
    <source>
        <dbReference type="Proteomes" id="UP001140091"/>
    </source>
</evidence>
<protein>
    <submittedName>
        <fullName evidence="1">Uncharacterized protein</fullName>
    </submittedName>
</protein>
<keyword evidence="2" id="KW-1185">Reference proteome</keyword>
<evidence type="ECO:0000313" key="1">
    <source>
        <dbReference type="EMBL" id="KAJ2935726.1"/>
    </source>
</evidence>
<gene>
    <name evidence="1" type="ORF">H1R20_g1369</name>
</gene>
<organism evidence="1 2">
    <name type="scientific">Candolleomyces eurysporus</name>
    <dbReference type="NCBI Taxonomy" id="2828524"/>
    <lineage>
        <taxon>Eukaryota</taxon>
        <taxon>Fungi</taxon>
        <taxon>Dikarya</taxon>
        <taxon>Basidiomycota</taxon>
        <taxon>Agaricomycotina</taxon>
        <taxon>Agaricomycetes</taxon>
        <taxon>Agaricomycetidae</taxon>
        <taxon>Agaricales</taxon>
        <taxon>Agaricineae</taxon>
        <taxon>Psathyrellaceae</taxon>
        <taxon>Candolleomyces</taxon>
    </lineage>
</organism>
<comment type="caution">
    <text evidence="1">The sequence shown here is derived from an EMBL/GenBank/DDBJ whole genome shotgun (WGS) entry which is preliminary data.</text>
</comment>
<dbReference type="EMBL" id="JANBPK010000374">
    <property type="protein sequence ID" value="KAJ2935726.1"/>
    <property type="molecule type" value="Genomic_DNA"/>
</dbReference>
<dbReference type="Proteomes" id="UP001140091">
    <property type="component" value="Unassembled WGS sequence"/>
</dbReference>